<dbReference type="Proteomes" id="UP001557485">
    <property type="component" value="Unassembled WGS sequence"/>
</dbReference>
<evidence type="ECO:0000256" key="1">
    <source>
        <dbReference type="SAM" id="MobiDB-lite"/>
    </source>
</evidence>
<evidence type="ECO:0000313" key="3">
    <source>
        <dbReference type="Proteomes" id="UP001557485"/>
    </source>
</evidence>
<keyword evidence="3" id="KW-1185">Reference proteome</keyword>
<name>A0ABV3U7N5_9GAMM</name>
<dbReference type="EMBL" id="JBFRYA010000008">
    <property type="protein sequence ID" value="MEX1669461.1"/>
    <property type="molecule type" value="Genomic_DNA"/>
</dbReference>
<comment type="caution">
    <text evidence="2">The sequence shown here is derived from an EMBL/GenBank/DDBJ whole genome shotgun (WGS) entry which is preliminary data.</text>
</comment>
<accession>A0ABV3U7N5</accession>
<gene>
    <name evidence="2" type="ORF">AB4876_11105</name>
</gene>
<protein>
    <submittedName>
        <fullName evidence="2">Uncharacterized protein</fullName>
    </submittedName>
</protein>
<feature type="region of interest" description="Disordered" evidence="1">
    <location>
        <begin position="1"/>
        <end position="23"/>
    </location>
</feature>
<dbReference type="RefSeq" id="WP_368381723.1">
    <property type="nucleotide sequence ID" value="NZ_JBFRYA010000008.1"/>
</dbReference>
<organism evidence="2 3">
    <name type="scientific">Zhongshania guokunii</name>
    <dbReference type="NCBI Taxonomy" id="641783"/>
    <lineage>
        <taxon>Bacteria</taxon>
        <taxon>Pseudomonadati</taxon>
        <taxon>Pseudomonadota</taxon>
        <taxon>Gammaproteobacteria</taxon>
        <taxon>Cellvibrionales</taxon>
        <taxon>Spongiibacteraceae</taxon>
        <taxon>Zhongshania</taxon>
    </lineage>
</organism>
<proteinExistence type="predicted"/>
<sequence>MLLEVMSLPTASTKGADTMGRSQSQYQRKTISFDVESFDKVVRQIEALAKACAPVNPEDFYTPVRKHKGKSRDLPMVDAALRAAFCRLLAFTT</sequence>
<reference evidence="2 3" key="1">
    <citation type="journal article" date="2011" name="Int. J. Syst. Evol. Microbiol.">
        <title>Zhongshania antarctica gen. nov., sp. nov. and Zhongshania guokunii sp. nov., gammaproteobacteria respectively isolated from coastal attached (fast) ice and surface seawater of the Antarctic.</title>
        <authorList>
            <person name="Li H.J."/>
            <person name="Zhang X.Y."/>
            <person name="Chen C.X."/>
            <person name="Zhang Y.J."/>
            <person name="Gao Z.M."/>
            <person name="Yu Y."/>
            <person name="Chen X.L."/>
            <person name="Chen B."/>
            <person name="Zhang Y.Z."/>
        </authorList>
    </citation>
    <scope>NUCLEOTIDE SEQUENCE [LARGE SCALE GENOMIC DNA]</scope>
    <source>
        <strain evidence="2 3">ZS6-22T</strain>
    </source>
</reference>
<feature type="compositionally biased region" description="Polar residues" evidence="1">
    <location>
        <begin position="9"/>
        <end position="23"/>
    </location>
</feature>
<evidence type="ECO:0000313" key="2">
    <source>
        <dbReference type="EMBL" id="MEX1669461.1"/>
    </source>
</evidence>